<comment type="caution">
    <text evidence="2">The sequence shown here is derived from an EMBL/GenBank/DDBJ whole genome shotgun (WGS) entry which is preliminary data.</text>
</comment>
<accession>A0A8K0NPN6</accession>
<feature type="compositionally biased region" description="Basic and acidic residues" evidence="1">
    <location>
        <begin position="1"/>
        <end position="11"/>
    </location>
</feature>
<feature type="compositionally biased region" description="Low complexity" evidence="1">
    <location>
        <begin position="671"/>
        <end position="683"/>
    </location>
</feature>
<feature type="region of interest" description="Disordered" evidence="1">
    <location>
        <begin position="716"/>
        <end position="804"/>
    </location>
</feature>
<feature type="compositionally biased region" description="Polar residues" evidence="1">
    <location>
        <begin position="78"/>
        <end position="91"/>
    </location>
</feature>
<feature type="compositionally biased region" description="Basic and acidic residues" evidence="1">
    <location>
        <begin position="616"/>
        <end position="632"/>
    </location>
</feature>
<dbReference type="AlphaFoldDB" id="A0A8K0NPN6"/>
<feature type="compositionally biased region" description="Polar residues" evidence="1">
    <location>
        <begin position="138"/>
        <end position="147"/>
    </location>
</feature>
<evidence type="ECO:0000313" key="2">
    <source>
        <dbReference type="EMBL" id="KAG7562728.1"/>
    </source>
</evidence>
<feature type="compositionally biased region" description="Low complexity" evidence="1">
    <location>
        <begin position="98"/>
        <end position="109"/>
    </location>
</feature>
<name>A0A8K0NPN6_9TREE</name>
<feature type="compositionally biased region" description="Pro residues" evidence="1">
    <location>
        <begin position="360"/>
        <end position="372"/>
    </location>
</feature>
<feature type="compositionally biased region" description="Polar residues" evidence="1">
    <location>
        <begin position="119"/>
        <end position="131"/>
    </location>
</feature>
<evidence type="ECO:0000313" key="3">
    <source>
        <dbReference type="Proteomes" id="UP000812966"/>
    </source>
</evidence>
<gene>
    <name evidence="2" type="ORF">FFLO_01789</name>
</gene>
<keyword evidence="3" id="KW-1185">Reference proteome</keyword>
<feature type="compositionally biased region" description="Basic and acidic residues" evidence="1">
    <location>
        <begin position="688"/>
        <end position="701"/>
    </location>
</feature>
<dbReference type="Proteomes" id="UP000812966">
    <property type="component" value="Unassembled WGS sequence"/>
</dbReference>
<sequence>MGQDDRDKGRDNSYSTPLPPPRPSFSYAARPSTDSIRSLADHSYSPLFTNGLYNSAIMDHHRPNPPSPPGPAEHLVNVNVSNLPHPSTFSTPAKKKSSSSLISSLSSKSPFSRRRTRKQSTATVTDQSINSVGGYVNGATNTNTPGKNSLASSQSSLKTSASPVKKKSSTSPYKSPAKKHAEAGLKASLKRLEMENRAKGRTPGGDGGGSGIGTGKGRSSSTPSMAQGEFFRSPTQKQDRRGREGGMFGPSSGNLEASHTACRGDDGDIEMMDVDPATDLQNDIAALETINDILGLPSDKPRPVQQVPKKKRSLLGFAVRGGSKVPFVDDDGNKAAGESVGRKSGGWVRASMEHFSRDAPTPPPMTPLPPLPQMMDKLSVNASSNTAESNDPSSKDSNGRRTNLKPFRLRSLLNLNMMGTPKKQQAPTLQMHASPASFIGGGRYSPGESPLDDHEPFSPPFNKVIRNDSFEKAGLDLPPRPGTSLGLYTPKKQIPNANPPGRSGSNALGVSTNASTPILGLPTSSHWSNSNPVQQGRGKMSMGPGGRMPPPRPSSRPSLGPEKVLAGRPSLSESRERALSPPLMGLPTGQTGSLASRSKIPILPRSSSNNILSERSNSDKRAGKVFADKAESPTDGLPFKNGDGWSTPYPPNETVDVEIGRSDMGYPFPAIPKIKSRSSSRASILDPIKTREPNKTSRSRFDSSAFEYQAFETDNLVSRSAAAGKGSRESSPPLSGKSGYETTKSSGFLSSRPGSRMGGTIDELNEDKENRSNSNLRNNKVTGMSLGRSRPLPAVFGDRETMRG</sequence>
<evidence type="ECO:0000256" key="1">
    <source>
        <dbReference type="SAM" id="MobiDB-lite"/>
    </source>
</evidence>
<feature type="compositionally biased region" description="Polar residues" evidence="1">
    <location>
        <begin position="380"/>
        <end position="392"/>
    </location>
</feature>
<reference evidence="2" key="1">
    <citation type="submission" date="2020-04" db="EMBL/GenBank/DDBJ databases">
        <title>Analysis of mating type loci in Filobasidium floriforme.</title>
        <authorList>
            <person name="Nowrousian M."/>
        </authorList>
    </citation>
    <scope>NUCLEOTIDE SEQUENCE</scope>
    <source>
        <strain evidence="2">CBS 6242</strain>
    </source>
</reference>
<feature type="region of interest" description="Disordered" evidence="1">
    <location>
        <begin position="56"/>
        <end position="273"/>
    </location>
</feature>
<feature type="compositionally biased region" description="Gly residues" evidence="1">
    <location>
        <begin position="202"/>
        <end position="216"/>
    </location>
</feature>
<feature type="region of interest" description="Disordered" evidence="1">
    <location>
        <begin position="322"/>
        <end position="407"/>
    </location>
</feature>
<feature type="compositionally biased region" description="Low complexity" evidence="1">
    <location>
        <begin position="149"/>
        <end position="175"/>
    </location>
</feature>
<dbReference type="EMBL" id="JABELV010000026">
    <property type="protein sequence ID" value="KAG7562728.1"/>
    <property type="molecule type" value="Genomic_DNA"/>
</dbReference>
<protein>
    <submittedName>
        <fullName evidence="2">Uncharacterized protein</fullName>
    </submittedName>
</protein>
<feature type="compositionally biased region" description="Polar residues" evidence="1">
    <location>
        <begin position="740"/>
        <end position="753"/>
    </location>
</feature>
<feature type="compositionally biased region" description="Polar residues" evidence="1">
    <location>
        <begin position="772"/>
        <end position="782"/>
    </location>
</feature>
<feature type="region of interest" description="Disordered" evidence="1">
    <location>
        <begin position="422"/>
        <end position="702"/>
    </location>
</feature>
<feature type="compositionally biased region" description="Polar residues" evidence="1">
    <location>
        <begin position="503"/>
        <end position="534"/>
    </location>
</feature>
<feature type="region of interest" description="Disordered" evidence="1">
    <location>
        <begin position="1"/>
        <end position="35"/>
    </location>
</feature>
<organism evidence="2 3">
    <name type="scientific">Filobasidium floriforme</name>
    <dbReference type="NCBI Taxonomy" id="5210"/>
    <lineage>
        <taxon>Eukaryota</taxon>
        <taxon>Fungi</taxon>
        <taxon>Dikarya</taxon>
        <taxon>Basidiomycota</taxon>
        <taxon>Agaricomycotina</taxon>
        <taxon>Tremellomycetes</taxon>
        <taxon>Filobasidiales</taxon>
        <taxon>Filobasidiaceae</taxon>
        <taxon>Filobasidium</taxon>
    </lineage>
</organism>
<feature type="compositionally biased region" description="Basic and acidic residues" evidence="1">
    <location>
        <begin position="465"/>
        <end position="474"/>
    </location>
</feature>
<feature type="compositionally biased region" description="Polar residues" evidence="1">
    <location>
        <begin position="605"/>
        <end position="615"/>
    </location>
</feature>
<proteinExistence type="predicted"/>